<evidence type="ECO:0000256" key="4">
    <source>
        <dbReference type="SAM" id="Phobius"/>
    </source>
</evidence>
<proteinExistence type="predicted"/>
<organism evidence="6 7">
    <name type="scientific">Podarcis lilfordi</name>
    <name type="common">Lilford's wall lizard</name>
    <dbReference type="NCBI Taxonomy" id="74358"/>
    <lineage>
        <taxon>Eukaryota</taxon>
        <taxon>Metazoa</taxon>
        <taxon>Chordata</taxon>
        <taxon>Craniata</taxon>
        <taxon>Vertebrata</taxon>
        <taxon>Euteleostomi</taxon>
        <taxon>Lepidosauria</taxon>
        <taxon>Squamata</taxon>
        <taxon>Bifurcata</taxon>
        <taxon>Unidentata</taxon>
        <taxon>Episquamata</taxon>
        <taxon>Laterata</taxon>
        <taxon>Lacertibaenia</taxon>
        <taxon>Lacertidae</taxon>
        <taxon>Podarcis</taxon>
    </lineage>
</organism>
<dbReference type="InterPro" id="IPR016054">
    <property type="entry name" value="LY6_UPA_recep-like"/>
</dbReference>
<dbReference type="AlphaFoldDB" id="A0AA35QPS6"/>
<dbReference type="InterPro" id="IPR050918">
    <property type="entry name" value="CNF-like_PLA2_Inhibitor"/>
</dbReference>
<evidence type="ECO:0000313" key="7">
    <source>
        <dbReference type="Proteomes" id="UP001178461"/>
    </source>
</evidence>
<keyword evidence="3" id="KW-1015">Disulfide bond</keyword>
<sequence>MTYPTHRSRSTGRLLDGFWSIALWLGRLCSSLTAGALAVPWAYKAAAGGIEFDLCFRLPLAAERAPAGWMGLAREGRELRLRFSCPVSTRALLSYGSLSWLGSPYWVLQGLARMGRACSSPPQEQTKVGCEGADVLHLGQGRLVVRFKCSLAFESSGIMKAFLSMCFLFILVSSDVPHLCYNFFYFQMGVSEVCPNGENSCFSDFTENDLGDYTEDRFLWGCTTNCTSGNYSFTTLNDASFYRTTHCCQDSYCNNQSMPVLGIFYNGLECPGCSASSFEDCQDSETVRCRGEENLCIEFVMANYGLNRSDKVFKGCATWDFCTLARTSTDDDFFRNINQSQCCHTAILPKKSNLDE</sequence>
<name>A0AA35QPS6_9SAUR</name>
<dbReference type="InterPro" id="IPR045860">
    <property type="entry name" value="Snake_toxin-like_sf"/>
</dbReference>
<feature type="domain" description="UPAR/Ly6" evidence="5">
    <location>
        <begin position="191"/>
        <end position="255"/>
    </location>
</feature>
<dbReference type="SUPFAM" id="SSF57302">
    <property type="entry name" value="Snake toxin-like"/>
    <property type="match status" value="2"/>
</dbReference>
<dbReference type="PANTHER" id="PTHR20914:SF9">
    <property type="entry name" value="COILED, ISOFORM A"/>
    <property type="match status" value="1"/>
</dbReference>
<feature type="domain" description="UPAR/Ly6" evidence="5">
    <location>
        <begin position="266"/>
        <end position="344"/>
    </location>
</feature>
<evidence type="ECO:0000256" key="3">
    <source>
        <dbReference type="ARBA" id="ARBA00023157"/>
    </source>
</evidence>
<dbReference type="EMBL" id="CANTUW010000001">
    <property type="protein sequence ID" value="CAI7934785.1"/>
    <property type="molecule type" value="Genomic_DNA"/>
</dbReference>
<keyword evidence="4" id="KW-1133">Transmembrane helix</keyword>
<comment type="subcellular location">
    <subcellularLocation>
        <location evidence="1">Secreted</location>
    </subcellularLocation>
</comment>
<evidence type="ECO:0000313" key="6">
    <source>
        <dbReference type="EMBL" id="CAI7934785.1"/>
    </source>
</evidence>
<feature type="transmembrane region" description="Helical" evidence="4">
    <location>
        <begin position="21"/>
        <end position="43"/>
    </location>
</feature>
<keyword evidence="7" id="KW-1185">Reference proteome</keyword>
<dbReference type="Gene3D" id="2.10.60.10">
    <property type="entry name" value="CD59"/>
    <property type="match status" value="2"/>
</dbReference>
<dbReference type="GO" id="GO:0005576">
    <property type="term" value="C:extracellular region"/>
    <property type="evidence" value="ECO:0007669"/>
    <property type="project" value="UniProtKB-SubCell"/>
</dbReference>
<evidence type="ECO:0000259" key="5">
    <source>
        <dbReference type="Pfam" id="PF00021"/>
    </source>
</evidence>
<dbReference type="PANTHER" id="PTHR20914">
    <property type="entry name" value="LY6/PLAUR DOMAIN-CONTAINING PROTEIN 8"/>
    <property type="match status" value="1"/>
</dbReference>
<evidence type="ECO:0000256" key="1">
    <source>
        <dbReference type="ARBA" id="ARBA00004613"/>
    </source>
</evidence>
<keyword evidence="4" id="KW-0812">Transmembrane</keyword>
<keyword evidence="2" id="KW-0964">Secreted</keyword>
<accession>A0AA35QPS6</accession>
<evidence type="ECO:0000256" key="2">
    <source>
        <dbReference type="ARBA" id="ARBA00022525"/>
    </source>
</evidence>
<dbReference type="CDD" id="cd23572">
    <property type="entry name" value="TFP_LU_ECD_PINLYP_rpt2"/>
    <property type="match status" value="1"/>
</dbReference>
<protein>
    <recommendedName>
        <fullName evidence="5">UPAR/Ly6 domain-containing protein</fullName>
    </recommendedName>
</protein>
<keyword evidence="4" id="KW-0472">Membrane</keyword>
<dbReference type="Pfam" id="PF00021">
    <property type="entry name" value="UPAR_LY6"/>
    <property type="match status" value="2"/>
</dbReference>
<reference evidence="6" key="1">
    <citation type="submission" date="2022-12" db="EMBL/GenBank/DDBJ databases">
        <authorList>
            <person name="Alioto T."/>
            <person name="Alioto T."/>
            <person name="Gomez Garrido J."/>
        </authorList>
    </citation>
    <scope>NUCLEOTIDE SEQUENCE</scope>
</reference>
<dbReference type="Proteomes" id="UP001178461">
    <property type="component" value="Unassembled WGS sequence"/>
</dbReference>
<gene>
    <name evidence="6" type="ORF">PODLI_1B014227</name>
</gene>
<comment type="caution">
    <text evidence="6">The sequence shown here is derived from an EMBL/GenBank/DDBJ whole genome shotgun (WGS) entry which is preliminary data.</text>
</comment>